<proteinExistence type="predicted"/>
<name>A0A0E9V3D5_ANGAN</name>
<sequence length="58" mass="6695">MNQIQFQFSKAIKTLIKQDAWSFGKDRGRENIINHQGTDLRICFGHIRSSVLTVCFPV</sequence>
<reference evidence="1" key="1">
    <citation type="submission" date="2014-11" db="EMBL/GenBank/DDBJ databases">
        <authorList>
            <person name="Amaro Gonzalez C."/>
        </authorList>
    </citation>
    <scope>NUCLEOTIDE SEQUENCE</scope>
</reference>
<accession>A0A0E9V3D5</accession>
<organism evidence="1">
    <name type="scientific">Anguilla anguilla</name>
    <name type="common">European freshwater eel</name>
    <name type="synonym">Muraena anguilla</name>
    <dbReference type="NCBI Taxonomy" id="7936"/>
    <lineage>
        <taxon>Eukaryota</taxon>
        <taxon>Metazoa</taxon>
        <taxon>Chordata</taxon>
        <taxon>Craniata</taxon>
        <taxon>Vertebrata</taxon>
        <taxon>Euteleostomi</taxon>
        <taxon>Actinopterygii</taxon>
        <taxon>Neopterygii</taxon>
        <taxon>Teleostei</taxon>
        <taxon>Anguilliformes</taxon>
        <taxon>Anguillidae</taxon>
        <taxon>Anguilla</taxon>
    </lineage>
</organism>
<reference evidence="1" key="2">
    <citation type="journal article" date="2015" name="Fish Shellfish Immunol.">
        <title>Early steps in the European eel (Anguilla anguilla)-Vibrio vulnificus interaction in the gills: Role of the RtxA13 toxin.</title>
        <authorList>
            <person name="Callol A."/>
            <person name="Pajuelo D."/>
            <person name="Ebbesson L."/>
            <person name="Teles M."/>
            <person name="MacKenzie S."/>
            <person name="Amaro C."/>
        </authorList>
    </citation>
    <scope>NUCLEOTIDE SEQUENCE</scope>
</reference>
<evidence type="ECO:0000313" key="1">
    <source>
        <dbReference type="EMBL" id="JAH72542.1"/>
    </source>
</evidence>
<dbReference type="AlphaFoldDB" id="A0A0E9V3D5"/>
<dbReference type="EMBL" id="GBXM01036035">
    <property type="protein sequence ID" value="JAH72542.1"/>
    <property type="molecule type" value="Transcribed_RNA"/>
</dbReference>
<protein>
    <submittedName>
        <fullName evidence="1">Uncharacterized protein</fullName>
    </submittedName>
</protein>